<evidence type="ECO:0000256" key="2">
    <source>
        <dbReference type="ARBA" id="ARBA00010979"/>
    </source>
</evidence>
<keyword evidence="3" id="KW-0539">Nucleus</keyword>
<dbReference type="GeneID" id="5231756"/>
<feature type="compositionally biased region" description="Basic and acidic residues" evidence="4">
    <location>
        <begin position="553"/>
        <end position="568"/>
    </location>
</feature>
<comment type="similarity">
    <text evidence="2">Belongs to the SAS10 family.</text>
</comment>
<name>A5E3J9_LODEL</name>
<dbReference type="EMBL" id="CH981529">
    <property type="protein sequence ID" value="EDK46007.1"/>
    <property type="molecule type" value="Genomic_DNA"/>
</dbReference>
<evidence type="ECO:0000256" key="1">
    <source>
        <dbReference type="ARBA" id="ARBA00004123"/>
    </source>
</evidence>
<gene>
    <name evidence="6" type="ORF">LELG_04186</name>
</gene>
<dbReference type="PANTHER" id="PTHR13237">
    <property type="entry name" value="SOMETHING ABOUT SILENCING PROTEIN 10-RELATED"/>
    <property type="match status" value="1"/>
</dbReference>
<evidence type="ECO:0000313" key="7">
    <source>
        <dbReference type="Proteomes" id="UP000001996"/>
    </source>
</evidence>
<dbReference type="FunCoup" id="A5E3J9">
    <property type="interactions" value="391"/>
</dbReference>
<feature type="region of interest" description="Disordered" evidence="4">
    <location>
        <begin position="305"/>
        <end position="329"/>
    </location>
</feature>
<dbReference type="GO" id="GO:0000447">
    <property type="term" value="P:endonucleolytic cleavage in ITS1 to separate SSU-rRNA from 5.8S rRNA and LSU-rRNA from tricistronic rRNA transcript (SSU-rRNA, 5.8S rRNA, LSU-rRNA)"/>
    <property type="evidence" value="ECO:0007669"/>
    <property type="project" value="EnsemblFungi"/>
</dbReference>
<dbReference type="GO" id="GO:0032040">
    <property type="term" value="C:small-subunit processome"/>
    <property type="evidence" value="ECO:0007669"/>
    <property type="project" value="EnsemblFungi"/>
</dbReference>
<dbReference type="KEGG" id="lel:PVL30_003912"/>
<feature type="compositionally biased region" description="Acidic residues" evidence="4">
    <location>
        <begin position="60"/>
        <end position="87"/>
    </location>
</feature>
<dbReference type="HOGENOM" id="CLU_019106_1_0_1"/>
<feature type="compositionally biased region" description="Basic residues" evidence="4">
    <location>
        <begin position="524"/>
        <end position="537"/>
    </location>
</feature>
<dbReference type="VEuPathDB" id="FungiDB:LELG_04186"/>
<dbReference type="InterPro" id="IPR018972">
    <property type="entry name" value="Sas10_C_dom"/>
</dbReference>
<keyword evidence="7" id="KW-1185">Reference proteome</keyword>
<dbReference type="Proteomes" id="UP000001996">
    <property type="component" value="Unassembled WGS sequence"/>
</dbReference>
<evidence type="ECO:0000313" key="6">
    <source>
        <dbReference type="EMBL" id="EDK46007.1"/>
    </source>
</evidence>
<feature type="domain" description="Sas10 C-terminal" evidence="5">
    <location>
        <begin position="504"/>
        <end position="579"/>
    </location>
</feature>
<dbReference type="GO" id="GO:0000472">
    <property type="term" value="P:endonucleolytic cleavage to generate mature 5'-end of SSU-rRNA from (SSU-rRNA, 5.8S rRNA, LSU-rRNA)"/>
    <property type="evidence" value="ECO:0007669"/>
    <property type="project" value="EnsemblFungi"/>
</dbReference>
<dbReference type="eggNOG" id="KOG3118">
    <property type="taxonomic scope" value="Eukaryota"/>
</dbReference>
<feature type="compositionally biased region" description="Basic and acidic residues" evidence="4">
    <location>
        <begin position="106"/>
        <end position="115"/>
    </location>
</feature>
<dbReference type="OMA" id="KSMKPVW"/>
<reference evidence="6 7" key="1">
    <citation type="journal article" date="2009" name="Nature">
        <title>Evolution of pathogenicity and sexual reproduction in eight Candida genomes.</title>
        <authorList>
            <person name="Butler G."/>
            <person name="Rasmussen M.D."/>
            <person name="Lin M.F."/>
            <person name="Santos M.A."/>
            <person name="Sakthikumar S."/>
            <person name="Munro C.A."/>
            <person name="Rheinbay E."/>
            <person name="Grabherr M."/>
            <person name="Forche A."/>
            <person name="Reedy J.L."/>
            <person name="Agrafioti I."/>
            <person name="Arnaud M.B."/>
            <person name="Bates S."/>
            <person name="Brown A.J."/>
            <person name="Brunke S."/>
            <person name="Costanzo M.C."/>
            <person name="Fitzpatrick D.A."/>
            <person name="de Groot P.W."/>
            <person name="Harris D."/>
            <person name="Hoyer L.L."/>
            <person name="Hube B."/>
            <person name="Klis F.M."/>
            <person name="Kodira C."/>
            <person name="Lennard N."/>
            <person name="Logue M.E."/>
            <person name="Martin R."/>
            <person name="Neiman A.M."/>
            <person name="Nikolaou E."/>
            <person name="Quail M.A."/>
            <person name="Quinn J."/>
            <person name="Santos M.C."/>
            <person name="Schmitzberger F.F."/>
            <person name="Sherlock G."/>
            <person name="Shah P."/>
            <person name="Silverstein K.A."/>
            <person name="Skrzypek M.S."/>
            <person name="Soll D."/>
            <person name="Staggs R."/>
            <person name="Stansfield I."/>
            <person name="Stumpf M.P."/>
            <person name="Sudbery P.E."/>
            <person name="Srikantha T."/>
            <person name="Zeng Q."/>
            <person name="Berman J."/>
            <person name="Berriman M."/>
            <person name="Heitman J."/>
            <person name="Gow N.A."/>
            <person name="Lorenz M.C."/>
            <person name="Birren B.W."/>
            <person name="Kellis M."/>
            <person name="Cuomo C.A."/>
        </authorList>
    </citation>
    <scope>NUCLEOTIDE SEQUENCE [LARGE SCALE GENOMIC DNA]</scope>
    <source>
        <strain evidence="7">ATCC 11503 / BCRC 21390 / CBS 2605 / JCM 1781 / NBRC 1676 / NRRL YB-4239</strain>
    </source>
</reference>
<feature type="region of interest" description="Disordered" evidence="4">
    <location>
        <begin position="431"/>
        <end position="453"/>
    </location>
</feature>
<feature type="region of interest" description="Disordered" evidence="4">
    <location>
        <begin position="31"/>
        <end position="115"/>
    </location>
</feature>
<proteinExistence type="inferred from homology"/>
<accession>A5E3J9</accession>
<feature type="region of interest" description="Disordered" evidence="4">
    <location>
        <begin position="524"/>
        <end position="580"/>
    </location>
</feature>
<protein>
    <recommendedName>
        <fullName evidence="5">Sas10 C-terminal domain-containing protein</fullName>
    </recommendedName>
</protein>
<evidence type="ECO:0000259" key="5">
    <source>
        <dbReference type="Pfam" id="PF09368"/>
    </source>
</evidence>
<evidence type="ECO:0000256" key="3">
    <source>
        <dbReference type="ARBA" id="ARBA00023242"/>
    </source>
</evidence>
<dbReference type="GO" id="GO:0000480">
    <property type="term" value="P:endonucleolytic cleavage in 5'-ETS of tricistronic rRNA transcript (SSU-rRNA, 5.8S rRNA, LSU-rRNA)"/>
    <property type="evidence" value="ECO:0007669"/>
    <property type="project" value="EnsemblFungi"/>
</dbReference>
<feature type="compositionally biased region" description="Acidic residues" evidence="4">
    <location>
        <begin position="305"/>
        <end position="322"/>
    </location>
</feature>
<organism evidence="6 7">
    <name type="scientific">Lodderomyces elongisporus (strain ATCC 11503 / CBS 2605 / JCM 1781 / NBRC 1676 / NRRL YB-4239)</name>
    <name type="common">Yeast</name>
    <name type="synonym">Saccharomyces elongisporus</name>
    <dbReference type="NCBI Taxonomy" id="379508"/>
    <lineage>
        <taxon>Eukaryota</taxon>
        <taxon>Fungi</taxon>
        <taxon>Dikarya</taxon>
        <taxon>Ascomycota</taxon>
        <taxon>Saccharomycotina</taxon>
        <taxon>Pichiomycetes</taxon>
        <taxon>Debaryomycetaceae</taxon>
        <taxon>Candida/Lodderomyces clade</taxon>
        <taxon>Lodderomyces</taxon>
    </lineage>
</organism>
<dbReference type="OrthoDB" id="1924577at2759"/>
<dbReference type="InParanoid" id="A5E3J9"/>
<dbReference type="Pfam" id="PF09368">
    <property type="entry name" value="Sas10"/>
    <property type="match status" value="1"/>
</dbReference>
<dbReference type="AlphaFoldDB" id="A5E3J9"/>
<dbReference type="GO" id="GO:0042802">
    <property type="term" value="F:identical protein binding"/>
    <property type="evidence" value="ECO:0007669"/>
    <property type="project" value="EnsemblFungi"/>
</dbReference>
<dbReference type="PANTHER" id="PTHR13237:SF8">
    <property type="entry name" value="SOMETHING ABOUT SILENCING PROTEIN 10"/>
    <property type="match status" value="1"/>
</dbReference>
<dbReference type="STRING" id="379508.A5E3J9"/>
<evidence type="ECO:0000256" key="4">
    <source>
        <dbReference type="SAM" id="MobiDB-lite"/>
    </source>
</evidence>
<comment type="subcellular location">
    <subcellularLocation>
        <location evidence="1">Nucleus</location>
    </subcellularLocation>
</comment>
<sequence>MARRTTRRSVEEDIEPDEVDLFHSNRSKILLNEAGEYGQQKSIDDVESEEEVFGESALGSDDDDEGGDDEDEDEEEEGDVDEEEEEGWGGRKNYYGGDEASDDEDSKQMTEEAMRQQRKHLEDLAMDDYIDEDIMEDWQKKADTFDNKEQQTTFTQKIMSSGTSIEQLDDNERLQLLRQSFPEFVPLMKELEILRPELDELRNIKSPNQCVQIKIAALSGYLASIASYFALFVENLQTQEDSFISMKDHPVMETILSSKEVWRQANELPMEVKDTVVALTSSTASGADVSSEFNEDEFVDAEEYNLEEEEEEEGEEENEDDDNNAKLKNGSLDLDLDIDITKQRAIRKVANTAEDDYAEGNIEDVDMEDKKRRKKTLRFYTAKIDKAAAQREKAISGDMDVPYKERLFERQQRLVEEARKRGLEKRDILDADEDDLNENNVEAGDYGDYDGDADNNDVYDGGDYYERLENRKHTKKENRKQAHIAAVKAAKEGKLAELQDEVGEDGKRAINYQILKNKGLTPHRKKEYRNSRVKKRKQYETAKKKLKSVRQVYDAEKHRGPYEGEKTGIKKGLSRSVKLV</sequence>